<keyword evidence="4" id="KW-1185">Reference proteome</keyword>
<comment type="caution">
    <text evidence="3">The sequence shown here is derived from an EMBL/GenBank/DDBJ whole genome shotgun (WGS) entry which is preliminary data.</text>
</comment>
<dbReference type="PANTHER" id="PTHR31373">
    <property type="entry name" value="OS06G0652100 PROTEIN"/>
    <property type="match status" value="1"/>
</dbReference>
<dbReference type="Gene3D" id="3.40.50.410">
    <property type="entry name" value="von Willebrand factor, type A domain"/>
    <property type="match status" value="1"/>
</dbReference>
<evidence type="ECO:0000313" key="3">
    <source>
        <dbReference type="EMBL" id="PKI40773.1"/>
    </source>
</evidence>
<feature type="domain" description="DUF7788" evidence="2">
    <location>
        <begin position="64"/>
        <end position="235"/>
    </location>
</feature>
<dbReference type="InterPro" id="IPR056690">
    <property type="entry name" value="DUF7788"/>
</dbReference>
<evidence type="ECO:0000313" key="4">
    <source>
        <dbReference type="Proteomes" id="UP000233551"/>
    </source>
</evidence>
<evidence type="ECO:0000259" key="1">
    <source>
        <dbReference type="Pfam" id="PF11443"/>
    </source>
</evidence>
<dbReference type="PIRSF" id="PIRSF015417">
    <property type="entry name" value="T31B5_30_vWA"/>
    <property type="match status" value="1"/>
</dbReference>
<sequence length="241" mass="27578">MKHNEEHFPEYLMNAKSGEARISAGALLPHEIIQSLDDPNGREVAELQWKRMVEDLLKARKLENCIAVCDISGSMEAYFSMEAGPMEVSDTLGILASELSKEPWKGKVITFSEIPQFHLVEGDDLTEKSWFVRDMDRGHNMDFQKVFDLILEVAKNRKLSSDQIVKRVFVFSDIEFDQASKNPWETNHLVIKRKFREAGYEDAVPQIVFWNLRASRLTPVCMDQDGIALVSGFSRLDQDIP</sequence>
<dbReference type="EMBL" id="PGOL01003489">
    <property type="protein sequence ID" value="PKI40773.1"/>
    <property type="molecule type" value="Genomic_DNA"/>
</dbReference>
<evidence type="ECO:0000259" key="2">
    <source>
        <dbReference type="Pfam" id="PF25043"/>
    </source>
</evidence>
<accession>A0A2I0IAG1</accession>
<reference evidence="3 4" key="1">
    <citation type="submission" date="2017-11" db="EMBL/GenBank/DDBJ databases">
        <title>De-novo sequencing of pomegranate (Punica granatum L.) genome.</title>
        <authorList>
            <person name="Akparov Z."/>
            <person name="Amiraslanov A."/>
            <person name="Hajiyeva S."/>
            <person name="Abbasov M."/>
            <person name="Kaur K."/>
            <person name="Hamwieh A."/>
            <person name="Solovyev V."/>
            <person name="Salamov A."/>
            <person name="Braich B."/>
            <person name="Kosarev P."/>
            <person name="Mahmoud A."/>
            <person name="Hajiyev E."/>
            <person name="Babayeva S."/>
            <person name="Izzatullayeva V."/>
            <person name="Mammadov A."/>
            <person name="Mammadov A."/>
            <person name="Sharifova S."/>
            <person name="Ojaghi J."/>
            <person name="Eynullazada K."/>
            <person name="Bayramov B."/>
            <person name="Abdulazimova A."/>
            <person name="Shahmuradov I."/>
        </authorList>
    </citation>
    <scope>NUCLEOTIDE SEQUENCE [LARGE SCALE GENOMIC DNA]</scope>
    <source>
        <strain evidence="4">cv. AG2017</strain>
        <tissue evidence="3">Leaf</tissue>
    </source>
</reference>
<dbReference type="GeneID" id="116200398"/>
<protein>
    <submittedName>
        <fullName evidence="3">Uncharacterized protein</fullName>
    </submittedName>
</protein>
<dbReference type="Pfam" id="PF25043">
    <property type="entry name" value="DUF7788"/>
    <property type="match status" value="1"/>
</dbReference>
<dbReference type="PANTHER" id="PTHR31373:SF17">
    <property type="entry name" value="OS06G0652100 PROTEIN"/>
    <property type="match status" value="1"/>
</dbReference>
<dbReference type="AlphaFoldDB" id="A0A2I0IAG1"/>
<dbReference type="Pfam" id="PF11443">
    <property type="entry name" value="DUF2828"/>
    <property type="match status" value="1"/>
</dbReference>
<organism evidence="3 4">
    <name type="scientific">Punica granatum</name>
    <name type="common">Pomegranate</name>
    <dbReference type="NCBI Taxonomy" id="22663"/>
    <lineage>
        <taxon>Eukaryota</taxon>
        <taxon>Viridiplantae</taxon>
        <taxon>Streptophyta</taxon>
        <taxon>Embryophyta</taxon>
        <taxon>Tracheophyta</taxon>
        <taxon>Spermatophyta</taxon>
        <taxon>Magnoliopsida</taxon>
        <taxon>eudicotyledons</taxon>
        <taxon>Gunneridae</taxon>
        <taxon>Pentapetalae</taxon>
        <taxon>rosids</taxon>
        <taxon>malvids</taxon>
        <taxon>Myrtales</taxon>
        <taxon>Lythraceae</taxon>
        <taxon>Punica</taxon>
    </lineage>
</organism>
<dbReference type="InterPro" id="IPR036465">
    <property type="entry name" value="vWFA_dom_sf"/>
</dbReference>
<feature type="domain" description="DUF2828" evidence="1">
    <location>
        <begin position="1"/>
        <end position="61"/>
    </location>
</feature>
<proteinExistence type="predicted"/>
<name>A0A2I0IAG1_PUNGR</name>
<gene>
    <name evidence="3" type="ORF">CRG98_038784</name>
</gene>
<dbReference type="InterPro" id="IPR011205">
    <property type="entry name" value="UCP015417_vWA"/>
</dbReference>
<dbReference type="Proteomes" id="UP000233551">
    <property type="component" value="Unassembled WGS sequence"/>
</dbReference>
<dbReference type="OrthoDB" id="1149618at2759"/>
<dbReference type="InterPro" id="IPR058580">
    <property type="entry name" value="DUF2828"/>
</dbReference>